<dbReference type="GO" id="GO:0046872">
    <property type="term" value="F:metal ion binding"/>
    <property type="evidence" value="ECO:0007669"/>
    <property type="project" value="UniProtKB-KW"/>
</dbReference>
<dbReference type="InterPro" id="IPR001189">
    <property type="entry name" value="Mn/Fe_SOD"/>
</dbReference>
<dbReference type="Gene3D" id="3.55.40.20">
    <property type="entry name" value="Iron/manganese superoxide dismutase, C-terminal domain"/>
    <property type="match status" value="1"/>
</dbReference>
<dbReference type="AlphaFoldDB" id="A0A1F6VHP8"/>
<evidence type="ECO:0000256" key="3">
    <source>
        <dbReference type="ARBA" id="ARBA00022723"/>
    </source>
</evidence>
<dbReference type="Pfam" id="PF00081">
    <property type="entry name" value="Sod_Fe_N"/>
    <property type="match status" value="1"/>
</dbReference>
<comment type="caution">
    <text evidence="9">The sequence shown here is derived from an EMBL/GenBank/DDBJ whole genome shotgun (WGS) entry which is preliminary data.</text>
</comment>
<dbReference type="PANTHER" id="PTHR43595:SF2">
    <property type="entry name" value="SMALL RIBOSOMAL SUBUNIT PROTEIN MS42"/>
    <property type="match status" value="1"/>
</dbReference>
<dbReference type="EC" id="1.15.1.1" evidence="2 6"/>
<dbReference type="InterPro" id="IPR036324">
    <property type="entry name" value="Mn/Fe_SOD_N_sf"/>
</dbReference>
<dbReference type="Pfam" id="PF02777">
    <property type="entry name" value="Sod_Fe_C"/>
    <property type="match status" value="1"/>
</dbReference>
<dbReference type="GO" id="GO:0004784">
    <property type="term" value="F:superoxide dismutase activity"/>
    <property type="evidence" value="ECO:0007669"/>
    <property type="project" value="UniProtKB-EC"/>
</dbReference>
<gene>
    <name evidence="9" type="ORF">A2824_01990</name>
</gene>
<evidence type="ECO:0000313" key="10">
    <source>
        <dbReference type="Proteomes" id="UP000178059"/>
    </source>
</evidence>
<reference evidence="9 10" key="1">
    <citation type="journal article" date="2016" name="Nat. Commun.">
        <title>Thousands of microbial genomes shed light on interconnected biogeochemical processes in an aquifer system.</title>
        <authorList>
            <person name="Anantharaman K."/>
            <person name="Brown C.T."/>
            <person name="Hug L.A."/>
            <person name="Sharon I."/>
            <person name="Castelle C.J."/>
            <person name="Probst A.J."/>
            <person name="Thomas B.C."/>
            <person name="Singh A."/>
            <person name="Wilkins M.J."/>
            <person name="Karaoz U."/>
            <person name="Brodie E.L."/>
            <person name="Williams K.H."/>
            <person name="Hubbard S.S."/>
            <person name="Banfield J.F."/>
        </authorList>
    </citation>
    <scope>NUCLEOTIDE SEQUENCE [LARGE SCALE GENOMIC DNA]</scope>
</reference>
<dbReference type="SUPFAM" id="SSF54719">
    <property type="entry name" value="Fe,Mn superoxide dismutase (SOD), C-terminal domain"/>
    <property type="match status" value="1"/>
</dbReference>
<feature type="domain" description="Manganese/iron superoxide dismutase N-terminal" evidence="7">
    <location>
        <begin position="2"/>
        <end position="112"/>
    </location>
</feature>
<dbReference type="GO" id="GO:0005737">
    <property type="term" value="C:cytoplasm"/>
    <property type="evidence" value="ECO:0007669"/>
    <property type="project" value="TreeGrafter"/>
</dbReference>
<feature type="domain" description="Manganese/iron superoxide dismutase C-terminal" evidence="8">
    <location>
        <begin position="118"/>
        <end position="216"/>
    </location>
</feature>
<protein>
    <recommendedName>
        <fullName evidence="2 6">Superoxide dismutase</fullName>
        <ecNumber evidence="2 6">1.15.1.1</ecNumber>
    </recommendedName>
</protein>
<dbReference type="InterPro" id="IPR019833">
    <property type="entry name" value="Mn/Fe_SOD_BS"/>
</dbReference>
<comment type="function">
    <text evidence="6">Destroys radicals which are normally produced within the cells and which are toxic to biological systems.</text>
</comment>
<evidence type="ECO:0000256" key="5">
    <source>
        <dbReference type="PIRSR" id="PIRSR000349-1"/>
    </source>
</evidence>
<evidence type="ECO:0000259" key="8">
    <source>
        <dbReference type="Pfam" id="PF02777"/>
    </source>
</evidence>
<feature type="binding site" evidence="5">
    <location>
        <position position="27"/>
    </location>
    <ligand>
        <name>Mn(2+)</name>
        <dbReference type="ChEBI" id="CHEBI:29035"/>
    </ligand>
</feature>
<feature type="binding site" evidence="5">
    <location>
        <position position="104"/>
    </location>
    <ligand>
        <name>Mn(2+)</name>
        <dbReference type="ChEBI" id="CHEBI:29035"/>
    </ligand>
</feature>
<evidence type="ECO:0000313" key="9">
    <source>
        <dbReference type="EMBL" id="OGI69144.1"/>
    </source>
</evidence>
<evidence type="ECO:0000256" key="1">
    <source>
        <dbReference type="ARBA" id="ARBA00008714"/>
    </source>
</evidence>
<evidence type="ECO:0000256" key="2">
    <source>
        <dbReference type="ARBA" id="ARBA00012682"/>
    </source>
</evidence>
<evidence type="ECO:0000256" key="6">
    <source>
        <dbReference type="RuleBase" id="RU000414"/>
    </source>
</evidence>
<dbReference type="PANTHER" id="PTHR43595">
    <property type="entry name" value="37S RIBOSOMAL PROTEIN S26, MITOCHONDRIAL"/>
    <property type="match status" value="1"/>
</dbReference>
<feature type="binding site" evidence="5">
    <location>
        <position position="195"/>
    </location>
    <ligand>
        <name>Mn(2+)</name>
        <dbReference type="ChEBI" id="CHEBI:29035"/>
    </ligand>
</feature>
<organism evidence="9 10">
    <name type="scientific">Candidatus Nomurabacteria bacterium RIFCSPHIGHO2_01_FULL_42_16</name>
    <dbReference type="NCBI Taxonomy" id="1801743"/>
    <lineage>
        <taxon>Bacteria</taxon>
        <taxon>Candidatus Nomuraibacteriota</taxon>
    </lineage>
</organism>
<name>A0A1F6VHP8_9BACT</name>
<dbReference type="PIRSF" id="PIRSF000349">
    <property type="entry name" value="SODismutase"/>
    <property type="match status" value="1"/>
</dbReference>
<dbReference type="Proteomes" id="UP000178059">
    <property type="component" value="Unassembled WGS sequence"/>
</dbReference>
<feature type="binding site" evidence="5">
    <location>
        <position position="191"/>
    </location>
    <ligand>
        <name>Mn(2+)</name>
        <dbReference type="ChEBI" id="CHEBI:29035"/>
    </ligand>
</feature>
<keyword evidence="4 6" id="KW-0560">Oxidoreductase</keyword>
<evidence type="ECO:0000256" key="4">
    <source>
        <dbReference type="ARBA" id="ARBA00023002"/>
    </source>
</evidence>
<evidence type="ECO:0000259" key="7">
    <source>
        <dbReference type="Pfam" id="PF00081"/>
    </source>
</evidence>
<sequence length="219" mass="25179">MSYTLPKLPYAYDDLEPFIDARTMEIHHTKHHQGYVDKLNAVLEKYPAVASAFVKTSADKKAMAGRPSLQDRELADLLQNLKTLPMDEKDKIIFKNNAGGHLNHSLFWEIMAPQKSPDQNLIDRINKEFGSLEEFKKKFSAAALGVFGSGWCWLAMSEQSESNGLSIITTPNQDSPLMIKDKGLKIILGLDIWEHAYYLKYQNRRAEYIENWWQVLKLF</sequence>
<comment type="catalytic activity">
    <reaction evidence="6">
        <text>2 superoxide + 2 H(+) = H2O2 + O2</text>
        <dbReference type="Rhea" id="RHEA:20696"/>
        <dbReference type="ChEBI" id="CHEBI:15378"/>
        <dbReference type="ChEBI" id="CHEBI:15379"/>
        <dbReference type="ChEBI" id="CHEBI:16240"/>
        <dbReference type="ChEBI" id="CHEBI:18421"/>
        <dbReference type="EC" id="1.15.1.1"/>
    </reaction>
</comment>
<keyword evidence="3 5" id="KW-0479">Metal-binding</keyword>
<dbReference type="PROSITE" id="PS00088">
    <property type="entry name" value="SOD_MN"/>
    <property type="match status" value="1"/>
</dbReference>
<proteinExistence type="inferred from homology"/>
<dbReference type="InterPro" id="IPR019832">
    <property type="entry name" value="Mn/Fe_SOD_C"/>
</dbReference>
<accession>A0A1F6VHP8</accession>
<dbReference type="SUPFAM" id="SSF46609">
    <property type="entry name" value="Fe,Mn superoxide dismutase (SOD), N-terminal domain"/>
    <property type="match status" value="1"/>
</dbReference>
<dbReference type="InterPro" id="IPR036314">
    <property type="entry name" value="SOD_C_sf"/>
</dbReference>
<dbReference type="PRINTS" id="PR01703">
    <property type="entry name" value="MNSODISMTASE"/>
</dbReference>
<dbReference type="InterPro" id="IPR019831">
    <property type="entry name" value="Mn/Fe_SOD_N"/>
</dbReference>
<comment type="similarity">
    <text evidence="1 6">Belongs to the iron/manganese superoxide dismutase family.</text>
</comment>
<dbReference type="EMBL" id="MFTT01000033">
    <property type="protein sequence ID" value="OGI69144.1"/>
    <property type="molecule type" value="Genomic_DNA"/>
</dbReference>
<dbReference type="Gene3D" id="1.10.287.990">
    <property type="entry name" value="Fe,Mn superoxide dismutase (SOD) domain"/>
    <property type="match status" value="1"/>
</dbReference>
<dbReference type="STRING" id="1801743.A2824_01990"/>